<dbReference type="PATRIC" id="fig|388467.6.peg.1490"/>
<dbReference type="AlphaFoldDB" id="A0A073CE48"/>
<evidence type="ECO:0000313" key="4">
    <source>
        <dbReference type="EMBL" id="KEI66584.1"/>
    </source>
</evidence>
<evidence type="ECO:0000313" key="5">
    <source>
        <dbReference type="Proteomes" id="UP000027395"/>
    </source>
</evidence>
<dbReference type="RefSeq" id="WP_042153376.1">
    <property type="nucleotide sequence ID" value="NZ_CM002803.1"/>
</dbReference>
<feature type="chain" id="PRO_5001688882" description="DUF4352 domain-containing protein" evidence="2">
    <location>
        <begin position="25"/>
        <end position="151"/>
    </location>
</feature>
<feature type="signal peptide" evidence="2">
    <location>
        <begin position="1"/>
        <end position="24"/>
    </location>
</feature>
<dbReference type="HOGENOM" id="CLU_1729683_0_0_3"/>
<dbReference type="Pfam" id="PF11611">
    <property type="entry name" value="DUF4352"/>
    <property type="match status" value="1"/>
</dbReference>
<evidence type="ECO:0000256" key="2">
    <source>
        <dbReference type="SAM" id="SignalP"/>
    </source>
</evidence>
<name>A0A073CE48_PLAA1</name>
<evidence type="ECO:0000259" key="3">
    <source>
        <dbReference type="Pfam" id="PF11611"/>
    </source>
</evidence>
<proteinExistence type="predicted"/>
<gene>
    <name evidence="4" type="ORF">A19Y_1558</name>
</gene>
<dbReference type="EMBL" id="CM002803">
    <property type="protein sequence ID" value="KEI66584.1"/>
    <property type="molecule type" value="Genomic_DNA"/>
</dbReference>
<accession>A0A073CE48</accession>
<reference evidence="4 5" key="1">
    <citation type="journal article" date="2014" name="Appl. Environ. Microbiol.">
        <title>Elucidation of insertion elements encoded on plasmids and in vitro construction of shuttle vectors from the toxic cyanobacterium Planktothrix.</title>
        <authorList>
            <person name="Christiansen G."/>
            <person name="Goesmann A."/>
            <person name="Kurmayer R."/>
        </authorList>
    </citation>
    <scope>NUCLEOTIDE SEQUENCE [LARGE SCALE GENOMIC DNA]</scope>
    <source>
        <strain evidence="4 5">NIVA-CYA 126/8</strain>
    </source>
</reference>
<dbReference type="InterPro" id="IPR029051">
    <property type="entry name" value="DUF4352"/>
</dbReference>
<organism evidence="4 5">
    <name type="scientific">Planktothrix agardhii (strain NIVA-CYA 126/8)</name>
    <dbReference type="NCBI Taxonomy" id="388467"/>
    <lineage>
        <taxon>Bacteria</taxon>
        <taxon>Bacillati</taxon>
        <taxon>Cyanobacteriota</taxon>
        <taxon>Cyanophyceae</taxon>
        <taxon>Oscillatoriophycideae</taxon>
        <taxon>Oscillatoriales</taxon>
        <taxon>Microcoleaceae</taxon>
        <taxon>Planktothrix</taxon>
    </lineage>
</organism>
<protein>
    <recommendedName>
        <fullName evidence="3">DUF4352 domain-containing protein</fullName>
    </recommendedName>
</protein>
<dbReference type="InterPro" id="IPR029050">
    <property type="entry name" value="Immunoprotect_excell_Ig-like"/>
</dbReference>
<dbReference type="Gene3D" id="2.60.40.1240">
    <property type="match status" value="1"/>
</dbReference>
<evidence type="ECO:0000256" key="1">
    <source>
        <dbReference type="ARBA" id="ARBA00022729"/>
    </source>
</evidence>
<keyword evidence="1 2" id="KW-0732">Signal</keyword>
<sequence>MRKLFILLLCFLLSFGLGQFPAQAASVGSIGKPVIQQGYNLTVNDVITGQTESGEPYIAVDVTLTSESDEDVNSNPLYAKLKSDKGYVYNPTFFGVQEPSLDAMNDIPKGEQVRGWITFEVPNEEDGGNYTFEYRPLTFSGKSPRLRVKLD</sequence>
<keyword evidence="5" id="KW-1185">Reference proteome</keyword>
<dbReference type="Proteomes" id="UP000027395">
    <property type="component" value="Chromosome"/>
</dbReference>
<feature type="domain" description="DUF4352" evidence="3">
    <location>
        <begin position="30"/>
        <end position="142"/>
    </location>
</feature>